<proteinExistence type="predicted"/>
<dbReference type="Proteomes" id="UP000319213">
    <property type="component" value="Unassembled WGS sequence"/>
</dbReference>
<protein>
    <submittedName>
        <fullName evidence="2">Uncharacterized protein</fullName>
    </submittedName>
</protein>
<name>A0A543J435_9ACTN</name>
<feature type="region of interest" description="Disordered" evidence="1">
    <location>
        <begin position="13"/>
        <end position="38"/>
    </location>
</feature>
<keyword evidence="3" id="KW-1185">Reference proteome</keyword>
<comment type="caution">
    <text evidence="2">The sequence shown here is derived from an EMBL/GenBank/DDBJ whole genome shotgun (WGS) entry which is preliminary data.</text>
</comment>
<dbReference type="AlphaFoldDB" id="A0A543J435"/>
<evidence type="ECO:0000313" key="3">
    <source>
        <dbReference type="Proteomes" id="UP000319213"/>
    </source>
</evidence>
<dbReference type="EMBL" id="VFPQ01000001">
    <property type="protein sequence ID" value="TQM77587.1"/>
    <property type="molecule type" value="Genomic_DNA"/>
</dbReference>
<evidence type="ECO:0000256" key="1">
    <source>
        <dbReference type="SAM" id="MobiDB-lite"/>
    </source>
</evidence>
<accession>A0A543J435</accession>
<organism evidence="2 3">
    <name type="scientific">Thermopolyspora flexuosa</name>
    <dbReference type="NCBI Taxonomy" id="103836"/>
    <lineage>
        <taxon>Bacteria</taxon>
        <taxon>Bacillati</taxon>
        <taxon>Actinomycetota</taxon>
        <taxon>Actinomycetes</taxon>
        <taxon>Streptosporangiales</taxon>
        <taxon>Streptosporangiaceae</taxon>
        <taxon>Thermopolyspora</taxon>
    </lineage>
</organism>
<gene>
    <name evidence="2" type="ORF">FHX40_4356</name>
</gene>
<sequence>MANVVNAVIRSPVRDDPAAGDGYRATATCGAAGPKGRK</sequence>
<reference evidence="2 3" key="1">
    <citation type="submission" date="2019-06" db="EMBL/GenBank/DDBJ databases">
        <title>Sequencing the genomes of 1000 actinobacteria strains.</title>
        <authorList>
            <person name="Klenk H.-P."/>
        </authorList>
    </citation>
    <scope>NUCLEOTIDE SEQUENCE [LARGE SCALE GENOMIC DNA]</scope>
    <source>
        <strain evidence="2 3">DSM 43186</strain>
    </source>
</reference>
<evidence type="ECO:0000313" key="2">
    <source>
        <dbReference type="EMBL" id="TQM77587.1"/>
    </source>
</evidence>